<dbReference type="InterPro" id="IPR011009">
    <property type="entry name" value="Kinase-like_dom_sf"/>
</dbReference>
<dbReference type="InterPro" id="IPR002575">
    <property type="entry name" value="Aminoglycoside_PTrfase"/>
</dbReference>
<dbReference type="EMBL" id="JAESVA010000005">
    <property type="protein sequence ID" value="MCB8882024.1"/>
    <property type="molecule type" value="Genomic_DNA"/>
</dbReference>
<feature type="domain" description="Aminoglycoside phosphotransferase" evidence="1">
    <location>
        <begin position="55"/>
        <end position="229"/>
    </location>
</feature>
<organism evidence="2 3">
    <name type="scientific">Acidisoma cellulosilyticum</name>
    <dbReference type="NCBI Taxonomy" id="2802395"/>
    <lineage>
        <taxon>Bacteria</taxon>
        <taxon>Pseudomonadati</taxon>
        <taxon>Pseudomonadota</taxon>
        <taxon>Alphaproteobacteria</taxon>
        <taxon>Acetobacterales</taxon>
        <taxon>Acidocellaceae</taxon>
        <taxon>Acidisoma</taxon>
    </lineage>
</organism>
<proteinExistence type="predicted"/>
<dbReference type="RefSeq" id="WP_227308676.1">
    <property type="nucleotide sequence ID" value="NZ_JAESVA010000005.1"/>
</dbReference>
<comment type="caution">
    <text evidence="2">The sequence shown here is derived from an EMBL/GenBank/DDBJ whole genome shotgun (WGS) entry which is preliminary data.</text>
</comment>
<accession>A0A963Z3P5</accession>
<evidence type="ECO:0000313" key="3">
    <source>
        <dbReference type="Proteomes" id="UP000721844"/>
    </source>
</evidence>
<name>A0A963Z3P5_9PROT</name>
<dbReference type="SUPFAM" id="SSF56112">
    <property type="entry name" value="Protein kinase-like (PK-like)"/>
    <property type="match status" value="1"/>
</dbReference>
<evidence type="ECO:0000313" key="2">
    <source>
        <dbReference type="EMBL" id="MCB8882024.1"/>
    </source>
</evidence>
<reference evidence="2 3" key="1">
    <citation type="journal article" date="2021" name="Microorganisms">
        <title>Acidisoma silvae sp. nov. and Acidisomacellulosilytica sp. nov., Two Acidophilic Bacteria Isolated from Decaying Wood, Hydrolyzing Cellulose and Producing Poly-3-hydroxybutyrate.</title>
        <authorList>
            <person name="Mieszkin S."/>
            <person name="Pouder E."/>
            <person name="Uroz S."/>
            <person name="Simon-Colin C."/>
            <person name="Alain K."/>
        </authorList>
    </citation>
    <scope>NUCLEOTIDE SEQUENCE [LARGE SCALE GENOMIC DNA]</scope>
    <source>
        <strain evidence="2 3">HW T5.17</strain>
    </source>
</reference>
<keyword evidence="3" id="KW-1185">Reference proteome</keyword>
<dbReference type="Pfam" id="PF01636">
    <property type="entry name" value="APH"/>
    <property type="match status" value="1"/>
</dbReference>
<protein>
    <submittedName>
        <fullName evidence="2">Phosphotransferase</fullName>
    </submittedName>
</protein>
<dbReference type="Gene3D" id="3.90.1200.10">
    <property type="match status" value="1"/>
</dbReference>
<sequence>MNLADAIAASPWAGAIPRPGVAAVASPMWQAVEWSNAIIGDGADAIFLKCLEPDMAGAIDPVAAYDGALAAAGQGVGPEVLFASADRQAIGFRYLAAPWRHAWLGDLQNPDVLAGVIAAKKAFRQAPPLTRVWDVFAAFRFWLARAAETGTALPADMPALAQVVDQIAQAITAAGFDLAPGHNDGQASNIMLGSDGAVMLVDCDCAGMSDPYYDLAAILGEACLFEADWRAGIVLHDGACAEPVLLRCRAYSVVDDLLWGLRGLVLSQTSPRRGLEFLKYGEWRLLRARSALRDAKIPQRLNQI</sequence>
<dbReference type="AlphaFoldDB" id="A0A963Z3P5"/>
<gene>
    <name evidence="2" type="ORF">ACELLULO517_17400</name>
</gene>
<dbReference type="Proteomes" id="UP000721844">
    <property type="component" value="Unassembled WGS sequence"/>
</dbReference>
<evidence type="ECO:0000259" key="1">
    <source>
        <dbReference type="Pfam" id="PF01636"/>
    </source>
</evidence>